<sequence length="238" mass="26259">METILSGCYFSNQCFEPSQAFTVSTTPPPTTFKVCAPEYLNSNGSASAIQAVEVDSTNMLVNGGGTNNIVSYGRLYSPNVSYENKSATKTANVRKTKDVFPYMFDGSRTPRASDIHSNKACIASQDTKYVTKSAVATSRAIKSRNQHKEISENSTIILCKVLCQFTSSRRQYQIILKLMSRFPSGKTFDDKILNIDETISVFLELAGKTLDELSLNSINKVWHIDSLVTCKKSSGVEK</sequence>
<dbReference type="Gramene" id="Psat04G0425800-T1">
    <property type="protein sequence ID" value="KAI5420399.1"/>
    <property type="gene ID" value="KIW84_044258"/>
</dbReference>
<proteinExistence type="predicted"/>
<gene>
    <name evidence="1" type="ORF">KIW84_044258</name>
</gene>
<keyword evidence="2" id="KW-1185">Reference proteome</keyword>
<name>A0A9D5AVN0_PEA</name>
<accession>A0A9D5AVN0</accession>
<evidence type="ECO:0000313" key="2">
    <source>
        <dbReference type="Proteomes" id="UP001058974"/>
    </source>
</evidence>
<dbReference type="EMBL" id="JAMSHJ010000004">
    <property type="protein sequence ID" value="KAI5420399.1"/>
    <property type="molecule type" value="Genomic_DNA"/>
</dbReference>
<organism evidence="1 2">
    <name type="scientific">Pisum sativum</name>
    <name type="common">Garden pea</name>
    <name type="synonym">Lathyrus oleraceus</name>
    <dbReference type="NCBI Taxonomy" id="3888"/>
    <lineage>
        <taxon>Eukaryota</taxon>
        <taxon>Viridiplantae</taxon>
        <taxon>Streptophyta</taxon>
        <taxon>Embryophyta</taxon>
        <taxon>Tracheophyta</taxon>
        <taxon>Spermatophyta</taxon>
        <taxon>Magnoliopsida</taxon>
        <taxon>eudicotyledons</taxon>
        <taxon>Gunneridae</taxon>
        <taxon>Pentapetalae</taxon>
        <taxon>rosids</taxon>
        <taxon>fabids</taxon>
        <taxon>Fabales</taxon>
        <taxon>Fabaceae</taxon>
        <taxon>Papilionoideae</taxon>
        <taxon>50 kb inversion clade</taxon>
        <taxon>NPAAA clade</taxon>
        <taxon>Hologalegina</taxon>
        <taxon>IRL clade</taxon>
        <taxon>Fabeae</taxon>
        <taxon>Lathyrus</taxon>
    </lineage>
</organism>
<dbReference type="AlphaFoldDB" id="A0A9D5AVN0"/>
<reference evidence="1 2" key="1">
    <citation type="journal article" date="2022" name="Nat. Genet.">
        <title>Improved pea reference genome and pan-genome highlight genomic features and evolutionary characteristics.</title>
        <authorList>
            <person name="Yang T."/>
            <person name="Liu R."/>
            <person name="Luo Y."/>
            <person name="Hu S."/>
            <person name="Wang D."/>
            <person name="Wang C."/>
            <person name="Pandey M.K."/>
            <person name="Ge S."/>
            <person name="Xu Q."/>
            <person name="Li N."/>
            <person name="Li G."/>
            <person name="Huang Y."/>
            <person name="Saxena R.K."/>
            <person name="Ji Y."/>
            <person name="Li M."/>
            <person name="Yan X."/>
            <person name="He Y."/>
            <person name="Liu Y."/>
            <person name="Wang X."/>
            <person name="Xiang C."/>
            <person name="Varshney R.K."/>
            <person name="Ding H."/>
            <person name="Gao S."/>
            <person name="Zong X."/>
        </authorList>
    </citation>
    <scope>NUCLEOTIDE SEQUENCE [LARGE SCALE GENOMIC DNA]</scope>
    <source>
        <strain evidence="1 2">cv. Zhongwan 6</strain>
    </source>
</reference>
<evidence type="ECO:0000313" key="1">
    <source>
        <dbReference type="EMBL" id="KAI5420399.1"/>
    </source>
</evidence>
<protein>
    <submittedName>
        <fullName evidence="1">Uncharacterized protein</fullName>
    </submittedName>
</protein>
<comment type="caution">
    <text evidence="1">The sequence shown here is derived from an EMBL/GenBank/DDBJ whole genome shotgun (WGS) entry which is preliminary data.</text>
</comment>
<dbReference type="Proteomes" id="UP001058974">
    <property type="component" value="Chromosome 4"/>
</dbReference>